<dbReference type="Gene3D" id="3.40.630.30">
    <property type="match status" value="1"/>
</dbReference>
<dbReference type="SMART" id="SM00513">
    <property type="entry name" value="SAP"/>
    <property type="match status" value="1"/>
</dbReference>
<accession>A0A9W7GPI7</accession>
<dbReference type="Gene3D" id="1.10.720.30">
    <property type="entry name" value="SAP domain"/>
    <property type="match status" value="1"/>
</dbReference>
<dbReference type="SUPFAM" id="SSF68906">
    <property type="entry name" value="SAP domain"/>
    <property type="match status" value="1"/>
</dbReference>
<protein>
    <recommendedName>
        <fullName evidence="6">SAP domain-containing protein</fullName>
    </recommendedName>
</protein>
<feature type="domain" description="N-acetyltransferase" evidence="3">
    <location>
        <begin position="1"/>
        <end position="102"/>
    </location>
</feature>
<proteinExistence type="predicted"/>
<gene>
    <name evidence="4" type="ORF">TrCOL_g6612</name>
</gene>
<dbReference type="OrthoDB" id="5837849at2759"/>
<sequence length="187" mass="19653">MRGTTEPCGLGGIGKEIVGGKVVCNITSMYVSPSFRNMGIGSYLLSHLTSLAVTSFSATSIRCCLSLSQSVAAGLLEGGGFEPVEAFNEEEGAEVWLEKKLEEANTGVEGGGASGRSQAQQPSSGSNPKKRPAPAPDPSKWSTPNPLFDSMDTAELKKECVNRGLDVGGGRKKLIKRLKEDDAEGLF</sequence>
<feature type="region of interest" description="Disordered" evidence="1">
    <location>
        <begin position="98"/>
        <end position="153"/>
    </location>
</feature>
<dbReference type="SUPFAM" id="SSF55729">
    <property type="entry name" value="Acyl-CoA N-acyltransferases (Nat)"/>
    <property type="match status" value="1"/>
</dbReference>
<feature type="compositionally biased region" description="Low complexity" evidence="1">
    <location>
        <begin position="115"/>
        <end position="126"/>
    </location>
</feature>
<dbReference type="AlphaFoldDB" id="A0A9W7GPI7"/>
<name>A0A9W7GPI7_9STRA</name>
<dbReference type="InterPro" id="IPR003034">
    <property type="entry name" value="SAP_dom"/>
</dbReference>
<evidence type="ECO:0000313" key="4">
    <source>
        <dbReference type="EMBL" id="GMI47748.1"/>
    </source>
</evidence>
<dbReference type="GO" id="GO:0016747">
    <property type="term" value="F:acyltransferase activity, transferring groups other than amino-acyl groups"/>
    <property type="evidence" value="ECO:0007669"/>
    <property type="project" value="InterPro"/>
</dbReference>
<organism evidence="4 5">
    <name type="scientific">Triparma columacea</name>
    <dbReference type="NCBI Taxonomy" id="722753"/>
    <lineage>
        <taxon>Eukaryota</taxon>
        <taxon>Sar</taxon>
        <taxon>Stramenopiles</taxon>
        <taxon>Ochrophyta</taxon>
        <taxon>Bolidophyceae</taxon>
        <taxon>Parmales</taxon>
        <taxon>Triparmaceae</taxon>
        <taxon>Triparma</taxon>
    </lineage>
</organism>
<dbReference type="Pfam" id="PF02037">
    <property type="entry name" value="SAP"/>
    <property type="match status" value="1"/>
</dbReference>
<dbReference type="InterPro" id="IPR036361">
    <property type="entry name" value="SAP_dom_sf"/>
</dbReference>
<evidence type="ECO:0000259" key="3">
    <source>
        <dbReference type="PROSITE" id="PS51186"/>
    </source>
</evidence>
<evidence type="ECO:0000313" key="5">
    <source>
        <dbReference type="Proteomes" id="UP001165065"/>
    </source>
</evidence>
<evidence type="ECO:0000256" key="1">
    <source>
        <dbReference type="SAM" id="MobiDB-lite"/>
    </source>
</evidence>
<keyword evidence="5" id="KW-1185">Reference proteome</keyword>
<dbReference type="PROSITE" id="PS50800">
    <property type="entry name" value="SAP"/>
    <property type="match status" value="1"/>
</dbReference>
<comment type="caution">
    <text evidence="4">The sequence shown here is derived from an EMBL/GenBank/DDBJ whole genome shotgun (WGS) entry which is preliminary data.</text>
</comment>
<evidence type="ECO:0008006" key="6">
    <source>
        <dbReference type="Google" id="ProtNLM"/>
    </source>
</evidence>
<dbReference type="Pfam" id="PF13508">
    <property type="entry name" value="Acetyltransf_7"/>
    <property type="match status" value="1"/>
</dbReference>
<reference evidence="5" key="1">
    <citation type="journal article" date="2023" name="Commun. Biol.">
        <title>Genome analysis of Parmales, the sister group of diatoms, reveals the evolutionary specialization of diatoms from phago-mixotrophs to photoautotrophs.</title>
        <authorList>
            <person name="Ban H."/>
            <person name="Sato S."/>
            <person name="Yoshikawa S."/>
            <person name="Yamada K."/>
            <person name="Nakamura Y."/>
            <person name="Ichinomiya M."/>
            <person name="Sato N."/>
            <person name="Blanc-Mathieu R."/>
            <person name="Endo H."/>
            <person name="Kuwata A."/>
            <person name="Ogata H."/>
        </authorList>
    </citation>
    <scope>NUCLEOTIDE SEQUENCE [LARGE SCALE GENOMIC DNA]</scope>
</reference>
<dbReference type="Proteomes" id="UP001165065">
    <property type="component" value="Unassembled WGS sequence"/>
</dbReference>
<dbReference type="EMBL" id="BRYA01000357">
    <property type="protein sequence ID" value="GMI47748.1"/>
    <property type="molecule type" value="Genomic_DNA"/>
</dbReference>
<dbReference type="PROSITE" id="PS51186">
    <property type="entry name" value="GNAT"/>
    <property type="match status" value="1"/>
</dbReference>
<feature type="domain" description="SAP" evidence="2">
    <location>
        <begin position="148"/>
        <end position="182"/>
    </location>
</feature>
<dbReference type="CDD" id="cd04301">
    <property type="entry name" value="NAT_SF"/>
    <property type="match status" value="1"/>
</dbReference>
<dbReference type="InterPro" id="IPR000182">
    <property type="entry name" value="GNAT_dom"/>
</dbReference>
<evidence type="ECO:0000259" key="2">
    <source>
        <dbReference type="PROSITE" id="PS50800"/>
    </source>
</evidence>
<dbReference type="InterPro" id="IPR016181">
    <property type="entry name" value="Acyl_CoA_acyltransferase"/>
</dbReference>